<dbReference type="FunCoup" id="A0A163TH77">
    <property type="interactions" value="1353"/>
</dbReference>
<evidence type="ECO:0000259" key="17">
    <source>
        <dbReference type="PROSITE" id="PS51997"/>
    </source>
</evidence>
<evidence type="ECO:0000313" key="18">
    <source>
        <dbReference type="EMBL" id="SAM04782.1"/>
    </source>
</evidence>
<dbReference type="InParanoid" id="A0A163TH77"/>
<evidence type="ECO:0000256" key="4">
    <source>
        <dbReference type="ARBA" id="ARBA00022723"/>
    </source>
</evidence>
<dbReference type="InterPro" id="IPR045055">
    <property type="entry name" value="DNA2/NAM7-like"/>
</dbReference>
<dbReference type="InterPro" id="IPR041677">
    <property type="entry name" value="DNA2/NAM7_AAA_11"/>
</dbReference>
<evidence type="ECO:0000256" key="8">
    <source>
        <dbReference type="ARBA" id="ARBA00022806"/>
    </source>
</evidence>
<feature type="region of interest" description="C3H" evidence="15">
    <location>
        <begin position="108"/>
        <end position="140"/>
    </location>
</feature>
<comment type="similarity">
    <text evidence="2">Belongs to the DNA2/NAM7 helicase family.</text>
</comment>
<evidence type="ECO:0000256" key="14">
    <source>
        <dbReference type="ARBA" id="ARBA00055561"/>
    </source>
</evidence>
<feature type="region of interest" description="C4" evidence="15">
    <location>
        <begin position="168"/>
        <end position="198"/>
    </location>
</feature>
<comment type="function">
    <text evidence="14">RNA-dependent helicase required for nonsense-mediated decay (NMD) of aberrant mRNAs containing premature stop codons and modulates the expression level of normal mRNAs. Also capable of unwinding double-stranded DNA and translocating on single-stranded DNA.</text>
</comment>
<dbReference type="Gene3D" id="3.40.50.300">
    <property type="entry name" value="P-loop containing nucleotide triphosphate hydrolases"/>
    <property type="match status" value="2"/>
</dbReference>
<dbReference type="InterPro" id="IPR041679">
    <property type="entry name" value="DNA2/NAM7-like_C"/>
</dbReference>
<organism evidence="18">
    <name type="scientific">Absidia glauca</name>
    <name type="common">Pin mould</name>
    <dbReference type="NCBI Taxonomy" id="4829"/>
    <lineage>
        <taxon>Eukaryota</taxon>
        <taxon>Fungi</taxon>
        <taxon>Fungi incertae sedis</taxon>
        <taxon>Mucoromycota</taxon>
        <taxon>Mucoromycotina</taxon>
        <taxon>Mucoromycetes</taxon>
        <taxon>Mucorales</taxon>
        <taxon>Cunninghamellaceae</taxon>
        <taxon>Absidia</taxon>
    </lineage>
</organism>
<dbReference type="FunFam" id="3.40.50.300:FF:000097">
    <property type="entry name" value="Regulator of nonsense transcripts 1"/>
    <property type="match status" value="1"/>
</dbReference>
<dbReference type="GO" id="GO:0016787">
    <property type="term" value="F:hydrolase activity"/>
    <property type="evidence" value="ECO:0007669"/>
    <property type="project" value="UniProtKB-KW"/>
</dbReference>
<dbReference type="Pfam" id="PF04851">
    <property type="entry name" value="ResIII"/>
    <property type="match status" value="1"/>
</dbReference>
<dbReference type="Gene3D" id="2.40.30.230">
    <property type="match status" value="1"/>
</dbReference>
<dbReference type="CDD" id="cd18039">
    <property type="entry name" value="DEXXQc_UPF1"/>
    <property type="match status" value="1"/>
</dbReference>
<gene>
    <name evidence="18" type="primary">ABSGL_10648.1 scaffold 12033</name>
</gene>
<dbReference type="Proteomes" id="UP000078561">
    <property type="component" value="Unassembled WGS sequence"/>
</dbReference>
<dbReference type="CDD" id="cd18808">
    <property type="entry name" value="SF1_C_Upf1"/>
    <property type="match status" value="1"/>
</dbReference>
<dbReference type="Pfam" id="PF09416">
    <property type="entry name" value="UPF1_Zn_bind"/>
    <property type="match status" value="1"/>
</dbReference>
<reference evidence="18" key="1">
    <citation type="submission" date="2016-04" db="EMBL/GenBank/DDBJ databases">
        <authorList>
            <person name="Evans L.H."/>
            <person name="Alamgir A."/>
            <person name="Owens N."/>
            <person name="Weber N.D."/>
            <person name="Virtaneva K."/>
            <person name="Barbian K."/>
            <person name="Babar A."/>
            <person name="Rosenke K."/>
        </authorList>
    </citation>
    <scope>NUCLEOTIDE SEQUENCE [LARGE SCALE GENOMIC DNA]</scope>
    <source>
        <strain evidence="18">CBS 101.48</strain>
    </source>
</reference>
<keyword evidence="3" id="KW-0963">Cytoplasm</keyword>
<evidence type="ECO:0000256" key="16">
    <source>
        <dbReference type="SAM" id="MobiDB-lite"/>
    </source>
</evidence>
<keyword evidence="4 15" id="KW-0479">Metal-binding</keyword>
<feature type="region of interest" description="Disordered" evidence="16">
    <location>
        <begin position="46"/>
        <end position="73"/>
    </location>
</feature>
<dbReference type="GO" id="GO:0003723">
    <property type="term" value="F:RNA binding"/>
    <property type="evidence" value="ECO:0007669"/>
    <property type="project" value="InterPro"/>
</dbReference>
<dbReference type="GO" id="GO:0000184">
    <property type="term" value="P:nuclear-transcribed mRNA catabolic process, nonsense-mediated decay"/>
    <property type="evidence" value="ECO:0007669"/>
    <property type="project" value="UniProtKB-KW"/>
</dbReference>
<keyword evidence="7" id="KW-0378">Hydrolase</keyword>
<evidence type="ECO:0000256" key="5">
    <source>
        <dbReference type="ARBA" id="ARBA00022741"/>
    </source>
</evidence>
<feature type="compositionally biased region" description="Low complexity" evidence="16">
    <location>
        <begin position="46"/>
        <end position="55"/>
    </location>
</feature>
<comment type="catalytic activity">
    <reaction evidence="12">
        <text>ATP + H2O = ADP + phosphate + H(+)</text>
        <dbReference type="Rhea" id="RHEA:13065"/>
        <dbReference type="ChEBI" id="CHEBI:15377"/>
        <dbReference type="ChEBI" id="CHEBI:15378"/>
        <dbReference type="ChEBI" id="CHEBI:30616"/>
        <dbReference type="ChEBI" id="CHEBI:43474"/>
        <dbReference type="ChEBI" id="CHEBI:456216"/>
        <dbReference type="EC" id="3.6.4.12"/>
    </reaction>
    <physiologicalReaction direction="left-to-right" evidence="12">
        <dbReference type="Rhea" id="RHEA:13066"/>
    </physiologicalReaction>
</comment>
<keyword evidence="19" id="KW-1185">Reference proteome</keyword>
<feature type="region of interest" description="CC/SHH/C" evidence="15">
    <location>
        <begin position="122"/>
        <end position="150"/>
    </location>
</feature>
<feature type="domain" description="Upf1" evidence="17">
    <location>
        <begin position="100"/>
        <end position="257"/>
    </location>
</feature>
<dbReference type="InterPro" id="IPR018999">
    <property type="entry name" value="UPF1_CH/ZBD"/>
</dbReference>
<dbReference type="CDD" id="cd21407">
    <property type="entry name" value="1B_UPF1-like"/>
    <property type="match status" value="1"/>
</dbReference>
<dbReference type="InterPro" id="IPR040812">
    <property type="entry name" value="UPF1_1B_dom"/>
</dbReference>
<dbReference type="Gene3D" id="6.10.140.1240">
    <property type="match status" value="1"/>
</dbReference>
<comment type="catalytic activity">
    <reaction evidence="13">
        <text>ATP + H2O = ADP + phosphate + H(+)</text>
        <dbReference type="Rhea" id="RHEA:13065"/>
        <dbReference type="ChEBI" id="CHEBI:15377"/>
        <dbReference type="ChEBI" id="CHEBI:15378"/>
        <dbReference type="ChEBI" id="CHEBI:30616"/>
        <dbReference type="ChEBI" id="CHEBI:43474"/>
        <dbReference type="ChEBI" id="CHEBI:456216"/>
        <dbReference type="EC" id="3.6.4.13"/>
    </reaction>
    <physiologicalReaction direction="left-to-right" evidence="13">
        <dbReference type="Rhea" id="RHEA:13066"/>
    </physiologicalReaction>
</comment>
<dbReference type="EMBL" id="LT554417">
    <property type="protein sequence ID" value="SAM04782.1"/>
    <property type="molecule type" value="Genomic_DNA"/>
</dbReference>
<dbReference type="PANTHER" id="PTHR10887:SF364">
    <property type="entry name" value="REGULATOR OF NONSENSE TRANSCRIPTS 1"/>
    <property type="match status" value="1"/>
</dbReference>
<comment type="subcellular location">
    <subcellularLocation>
        <location evidence="1">Cytoplasm</location>
    </subcellularLocation>
</comment>
<proteinExistence type="inferred from homology"/>
<evidence type="ECO:0000256" key="15">
    <source>
        <dbReference type="PROSITE-ProRule" id="PRU01341"/>
    </source>
</evidence>
<evidence type="ECO:0000256" key="13">
    <source>
        <dbReference type="ARBA" id="ARBA00049390"/>
    </source>
</evidence>
<evidence type="ECO:0000256" key="9">
    <source>
        <dbReference type="ARBA" id="ARBA00022833"/>
    </source>
</evidence>
<keyword evidence="5" id="KW-0547">Nucleotide-binding</keyword>
<protein>
    <recommendedName>
        <fullName evidence="17">Upf1 domain-containing protein</fullName>
    </recommendedName>
</protein>
<name>A0A163TH77_ABSGL</name>
<dbReference type="CDD" id="cd21400">
    <property type="entry name" value="ZBD_UPF1-like"/>
    <property type="match status" value="1"/>
</dbReference>
<dbReference type="Pfam" id="PF18141">
    <property type="entry name" value="UPF1_1B_dom"/>
    <property type="match status" value="1"/>
</dbReference>
<sequence>MDFFEDTPQDDFTFLEYAGDTQSSQYDYNDFTQTQHDHGHDLSLASLSLGDSKGGQANNNDKTMAHENGVGHKDDSTSDFHFEETDDFDNFGDQQSDELDKNLPAHACKYCGIHSPASVVKCVTCDRWFCNSRGNTSGSHIINHLVRAKHKEVMLHPESPLGETVLECYNCGCRNVFLLGFIPAKSDTVVVLLCRQPCAAVPSSKDMNWDTSQWMPLIDDRCFLTWLVKIPSEQEQLRARQISSSQINKLEELWKDDTDATLEDLEKPGVDEEPHPVLLRYEDAYQYQNIFGPLVKMEADYDKKLKESQTCDDIVVRWDVGLNQKNIAWFYFPKLELGEVKLAVGDELRLRYRGELQEAWEDVGHVIKIPNNINDEVALEMRLSNRKAPVRCTHNFSVDFVWKSTSFDRMQNSMRTFAVDEKSVSGYIYHRLLGHDVEPQVLKTQLPKRFSVPNLPELNHSQVYAVKSVLQKPLSLIQGPPGTGKTVTSASIVYHLAKMNPGQVLVCAPSNVAVDQLAEKIHHTGLKVVRITAKSREALDSPVSFLTLHEQVQNNDTNVELQKLIMLKQEQGELSANDERKYRSLTRACEKEILQAADVICCTCVGAGDPRVNKLKFRTVLIDEATQSSEPECMIPLVLGCKQVVLVGDHQQLGPVIMNKKAARAGLCQSLFERLVILGIRPIRLQVQYRMHPCLSEFPSNMFYEGTLQNGITTQERIRKEVDFPWPVPETPMMFYVNLGNEEISTSGTSYLNRTEASNCEKVVTRFMKSGILPSQIGVVTPYEGQRSYIVQYMQFNGSLRKDLYKDIEVASVDAFQGREKDYIILSCVRSNEHQGIGFLSDPRRLNVALTRAKYGVVILGNPKILSKHPLWHHLLVHYKEKACLVDGALNNLRVSMIQFNRPRKTYNKDDKFRQGLAHQVDAREAFARAPLAAENRRGMRAFGQDFMQTHDPVGYIPSDLGSIPSSQISIPFIPSATGPFSQDLSQSSVFNRKNYKQAMETQSQGPYSVGSSTFANHAFGWGGSMSSQNTYNSQSSVGLALSQSDRLRMMAEMANRGVPGNGPSVSSGLMSQDGFSFDDYKSQDVSVLSQDFDLRSQASQAYTQY</sequence>
<dbReference type="InterPro" id="IPR047187">
    <property type="entry name" value="SF1_C_Upf1"/>
</dbReference>
<dbReference type="PROSITE" id="PS51997">
    <property type="entry name" value="UPF1_CH_RICH"/>
    <property type="match status" value="1"/>
</dbReference>
<evidence type="ECO:0000256" key="3">
    <source>
        <dbReference type="ARBA" id="ARBA00022490"/>
    </source>
</evidence>
<keyword evidence="10" id="KW-0067">ATP-binding</keyword>
<dbReference type="GO" id="GO:0005737">
    <property type="term" value="C:cytoplasm"/>
    <property type="evidence" value="ECO:0007669"/>
    <property type="project" value="UniProtKB-SubCell"/>
</dbReference>
<dbReference type="AlphaFoldDB" id="A0A163TH77"/>
<evidence type="ECO:0000256" key="6">
    <source>
        <dbReference type="ARBA" id="ARBA00022771"/>
    </source>
</evidence>
<dbReference type="PANTHER" id="PTHR10887">
    <property type="entry name" value="DNA2/NAM7 HELICASE FAMILY"/>
    <property type="match status" value="1"/>
</dbReference>
<dbReference type="InterPro" id="IPR027417">
    <property type="entry name" value="P-loop_NTPase"/>
</dbReference>
<evidence type="ECO:0000256" key="12">
    <source>
        <dbReference type="ARBA" id="ARBA00048432"/>
    </source>
</evidence>
<dbReference type="Pfam" id="PF13086">
    <property type="entry name" value="AAA_11"/>
    <property type="match status" value="1"/>
</dbReference>
<keyword evidence="8" id="KW-0347">Helicase</keyword>
<accession>A0A163TH77</accession>
<evidence type="ECO:0000256" key="10">
    <source>
        <dbReference type="ARBA" id="ARBA00022840"/>
    </source>
</evidence>
<evidence type="ECO:0000313" key="19">
    <source>
        <dbReference type="Proteomes" id="UP000078561"/>
    </source>
</evidence>
<dbReference type="GO" id="GO:0008270">
    <property type="term" value="F:zinc ion binding"/>
    <property type="evidence" value="ECO:0007669"/>
    <property type="project" value="UniProtKB-UniRule"/>
</dbReference>
<dbReference type="STRING" id="4829.A0A163TH77"/>
<dbReference type="OrthoDB" id="6513042at2759"/>
<evidence type="ECO:0000256" key="2">
    <source>
        <dbReference type="ARBA" id="ARBA00007913"/>
    </source>
</evidence>
<keyword evidence="9 15" id="KW-0862">Zinc</keyword>
<feature type="compositionally biased region" description="Basic and acidic residues" evidence="16">
    <location>
        <begin position="63"/>
        <end position="73"/>
    </location>
</feature>
<dbReference type="InterPro" id="IPR006935">
    <property type="entry name" value="Helicase/UvrB_N"/>
</dbReference>
<evidence type="ECO:0000256" key="1">
    <source>
        <dbReference type="ARBA" id="ARBA00004496"/>
    </source>
</evidence>
<dbReference type="GO" id="GO:0003724">
    <property type="term" value="F:RNA helicase activity"/>
    <property type="evidence" value="ECO:0007669"/>
    <property type="project" value="UniProtKB-EC"/>
</dbReference>
<dbReference type="GO" id="GO:0003677">
    <property type="term" value="F:DNA binding"/>
    <property type="evidence" value="ECO:0007669"/>
    <property type="project" value="InterPro"/>
</dbReference>
<dbReference type="SUPFAM" id="SSF52540">
    <property type="entry name" value="P-loop containing nucleoside triphosphate hydrolases"/>
    <property type="match status" value="1"/>
</dbReference>
<dbReference type="Pfam" id="PF13087">
    <property type="entry name" value="AAA_12"/>
    <property type="match status" value="1"/>
</dbReference>
<evidence type="ECO:0000256" key="7">
    <source>
        <dbReference type="ARBA" id="ARBA00022801"/>
    </source>
</evidence>
<dbReference type="OMA" id="QYMQMNG"/>
<dbReference type="GO" id="GO:0003678">
    <property type="term" value="F:DNA helicase activity"/>
    <property type="evidence" value="ECO:0007669"/>
    <property type="project" value="UniProtKB-EC"/>
</dbReference>
<keyword evidence="6 15" id="KW-0863">Zinc-finger</keyword>
<dbReference type="GO" id="GO:0005524">
    <property type="term" value="F:ATP binding"/>
    <property type="evidence" value="ECO:0007669"/>
    <property type="project" value="UniProtKB-KW"/>
</dbReference>
<keyword evidence="11" id="KW-0866">Nonsense-mediated mRNA decay</keyword>
<evidence type="ECO:0000256" key="11">
    <source>
        <dbReference type="ARBA" id="ARBA00023161"/>
    </source>
</evidence>